<dbReference type="EMBL" id="JASWJB010000334">
    <property type="protein sequence ID" value="KAK2591454.1"/>
    <property type="molecule type" value="Genomic_DNA"/>
</dbReference>
<feature type="transmembrane region" description="Helical" evidence="1">
    <location>
        <begin position="190"/>
        <end position="211"/>
    </location>
</feature>
<evidence type="ECO:0000313" key="3">
    <source>
        <dbReference type="Proteomes" id="UP001251528"/>
    </source>
</evidence>
<proteinExistence type="predicted"/>
<dbReference type="AlphaFoldDB" id="A0AAJ0CGZ0"/>
<evidence type="ECO:0000256" key="1">
    <source>
        <dbReference type="SAM" id="Phobius"/>
    </source>
</evidence>
<gene>
    <name evidence="2" type="ORF">QQS21_010863</name>
</gene>
<feature type="transmembrane region" description="Helical" evidence="1">
    <location>
        <begin position="217"/>
        <end position="235"/>
    </location>
</feature>
<keyword evidence="3" id="KW-1185">Reference proteome</keyword>
<keyword evidence="1" id="KW-1133">Transmembrane helix</keyword>
<keyword evidence="1" id="KW-0812">Transmembrane</keyword>
<name>A0AAJ0CGZ0_9HYPO</name>
<organism evidence="2 3">
    <name type="scientific">Conoideocrella luteorostrata</name>
    <dbReference type="NCBI Taxonomy" id="1105319"/>
    <lineage>
        <taxon>Eukaryota</taxon>
        <taxon>Fungi</taxon>
        <taxon>Dikarya</taxon>
        <taxon>Ascomycota</taxon>
        <taxon>Pezizomycotina</taxon>
        <taxon>Sordariomycetes</taxon>
        <taxon>Hypocreomycetidae</taxon>
        <taxon>Hypocreales</taxon>
        <taxon>Clavicipitaceae</taxon>
        <taxon>Conoideocrella</taxon>
    </lineage>
</organism>
<comment type="caution">
    <text evidence="2">The sequence shown here is derived from an EMBL/GenBank/DDBJ whole genome shotgun (WGS) entry which is preliminary data.</text>
</comment>
<dbReference type="Proteomes" id="UP001251528">
    <property type="component" value="Unassembled WGS sequence"/>
</dbReference>
<keyword evidence="1" id="KW-0472">Membrane</keyword>
<feature type="transmembrane region" description="Helical" evidence="1">
    <location>
        <begin position="294"/>
        <end position="316"/>
    </location>
</feature>
<sequence>MSDDGGVGLVALGALLGYVGAEVAPTSPFEHLLWPNRHLSHLSLSSALAIAILMPMGGPIHKAALEIFDKLYAHGLFLGRQRGHMLGTAFFNDIGWTYTLHGPGHEGLTKKTRNCLWALALGLLPVPEFDSNSNNRRSRNRREEKGLARKSTIRARTCVHHLTFSPATIEDKNSNLPFVKEHTKMPNISVHLTIMLGESTAIIIAVVLIAVWRTPWAALWLAPLALRLLSAVFTLHREPLVSSTEEIATEKHQDFQINCPPSIGNFMIFTGPPTIVLQFMRHYGHPVRHRPREVLQLVIIIILASIFPVGLITSTLSMPRNLQYVWFGYQIYLVAALHFARYSPFIKNISTQAAIADALDRRGSGDLSRGQSILFGQKRHGSGTIRVELVVTYHERYQDGQKAMEKLLSRHVEMKSETADDKSSLHRESCSKRALEGVEAVDHSALQA</sequence>
<feature type="transmembrane region" description="Helical" evidence="1">
    <location>
        <begin position="37"/>
        <end position="56"/>
    </location>
</feature>
<evidence type="ECO:0000313" key="2">
    <source>
        <dbReference type="EMBL" id="KAK2591454.1"/>
    </source>
</evidence>
<accession>A0AAJ0CGZ0</accession>
<reference evidence="2" key="1">
    <citation type="submission" date="2023-06" db="EMBL/GenBank/DDBJ databases">
        <title>Conoideocrella luteorostrata (Hypocreales: Clavicipitaceae), a potential biocontrol fungus for elongate hemlock scale in United States Christmas tree production areas.</title>
        <authorList>
            <person name="Barrett H."/>
            <person name="Lovett B."/>
            <person name="Macias A.M."/>
            <person name="Stajich J.E."/>
            <person name="Kasson M.T."/>
        </authorList>
    </citation>
    <scope>NUCLEOTIDE SEQUENCE</scope>
    <source>
        <strain evidence="2">ARSEF 14590</strain>
    </source>
</reference>
<feature type="transmembrane region" description="Helical" evidence="1">
    <location>
        <begin position="322"/>
        <end position="340"/>
    </location>
</feature>
<protein>
    <submittedName>
        <fullName evidence="2">Uncharacterized protein</fullName>
    </submittedName>
</protein>